<keyword evidence="2" id="KW-1185">Reference proteome</keyword>
<protein>
    <submittedName>
        <fullName evidence="1">Uncharacterized protein</fullName>
    </submittedName>
</protein>
<dbReference type="RefSeq" id="WP_305013760.1">
    <property type="nucleotide sequence ID" value="NZ_JAUQSX010000014.1"/>
</dbReference>
<reference evidence="1" key="1">
    <citation type="submission" date="2023-07" db="EMBL/GenBank/DDBJ databases">
        <authorList>
            <person name="Kim M.K."/>
        </authorList>
    </citation>
    <scope>NUCLEOTIDE SEQUENCE</scope>
    <source>
        <strain evidence="1">M29</strain>
    </source>
</reference>
<name>A0ABT9AGX5_9BACT</name>
<evidence type="ECO:0000313" key="1">
    <source>
        <dbReference type="EMBL" id="MDO7849091.1"/>
    </source>
</evidence>
<accession>A0ABT9AGX5</accession>
<dbReference type="Proteomes" id="UP001167796">
    <property type="component" value="Unassembled WGS sequence"/>
</dbReference>
<evidence type="ECO:0000313" key="2">
    <source>
        <dbReference type="Proteomes" id="UP001167796"/>
    </source>
</evidence>
<comment type="caution">
    <text evidence="1">The sequence shown here is derived from an EMBL/GenBank/DDBJ whole genome shotgun (WGS) entry which is preliminary data.</text>
</comment>
<proteinExistence type="predicted"/>
<gene>
    <name evidence="1" type="ORF">Q5H92_22200</name>
</gene>
<dbReference type="EMBL" id="JAUQSX010000014">
    <property type="protein sequence ID" value="MDO7849091.1"/>
    <property type="molecule type" value="Genomic_DNA"/>
</dbReference>
<organism evidence="1 2">
    <name type="scientific">Hymenobacter mellowenesis</name>
    <dbReference type="NCBI Taxonomy" id="3063995"/>
    <lineage>
        <taxon>Bacteria</taxon>
        <taxon>Pseudomonadati</taxon>
        <taxon>Bacteroidota</taxon>
        <taxon>Cytophagia</taxon>
        <taxon>Cytophagales</taxon>
        <taxon>Hymenobacteraceae</taxon>
        <taxon>Hymenobacter</taxon>
    </lineage>
</organism>
<sequence>MLAPLSLRAVIQFLYKKGWTDYKVTDRFHKMSGPESISSSVKVTLPLTDSNEFDNSLLHEVVDFISEFYEFPAGELISSFIKNSAIFSTQLIDESTTYGNVPFLKYEHHLQELKNLLLNNASFGVSGKHYVKDIPEEANTYLNLCSFLQTERGSFISKVQLPTAVDLSVNLFDEYSVHSDSINNKLGSILRFVVDDIYKLPASDIYSVQHVTQNAQLINIDVFENINNIFKRTGVSEINFALLGADFDLKIESGTVGVDEFKQLDNYIDLASTVFANHVEIDSRGRVIQLRSSNAKGSKNLVVISRLQSGLKPIHVELESNQYDLAITAHKAKSNVFIKGTALETKQYLRIVRLIDFHVG</sequence>